<organism evidence="1 2">
    <name type="scientific">Eumeta variegata</name>
    <name type="common">Bagworm moth</name>
    <name type="synonym">Eumeta japonica</name>
    <dbReference type="NCBI Taxonomy" id="151549"/>
    <lineage>
        <taxon>Eukaryota</taxon>
        <taxon>Metazoa</taxon>
        <taxon>Ecdysozoa</taxon>
        <taxon>Arthropoda</taxon>
        <taxon>Hexapoda</taxon>
        <taxon>Insecta</taxon>
        <taxon>Pterygota</taxon>
        <taxon>Neoptera</taxon>
        <taxon>Endopterygota</taxon>
        <taxon>Lepidoptera</taxon>
        <taxon>Glossata</taxon>
        <taxon>Ditrysia</taxon>
        <taxon>Tineoidea</taxon>
        <taxon>Psychidae</taxon>
        <taxon>Oiketicinae</taxon>
        <taxon>Eumeta</taxon>
    </lineage>
</organism>
<evidence type="ECO:0000313" key="1">
    <source>
        <dbReference type="EMBL" id="GBP66960.1"/>
    </source>
</evidence>
<dbReference type="AlphaFoldDB" id="A0A4C1XV15"/>
<protein>
    <submittedName>
        <fullName evidence="1">Uncharacterized protein</fullName>
    </submittedName>
</protein>
<dbReference type="Proteomes" id="UP000299102">
    <property type="component" value="Unassembled WGS sequence"/>
</dbReference>
<keyword evidence="2" id="KW-1185">Reference proteome</keyword>
<gene>
    <name evidence="1" type="ORF">EVAR_49935_1</name>
</gene>
<dbReference type="EMBL" id="BGZK01000973">
    <property type="protein sequence ID" value="GBP66960.1"/>
    <property type="molecule type" value="Genomic_DNA"/>
</dbReference>
<reference evidence="1 2" key="1">
    <citation type="journal article" date="2019" name="Commun. Biol.">
        <title>The bagworm genome reveals a unique fibroin gene that provides high tensile strength.</title>
        <authorList>
            <person name="Kono N."/>
            <person name="Nakamura H."/>
            <person name="Ohtoshi R."/>
            <person name="Tomita M."/>
            <person name="Numata K."/>
            <person name="Arakawa K."/>
        </authorList>
    </citation>
    <scope>NUCLEOTIDE SEQUENCE [LARGE SCALE GENOMIC DNA]</scope>
</reference>
<evidence type="ECO:0000313" key="2">
    <source>
        <dbReference type="Proteomes" id="UP000299102"/>
    </source>
</evidence>
<proteinExistence type="predicted"/>
<name>A0A4C1XV15_EUMVA</name>
<accession>A0A4C1XV15</accession>
<comment type="caution">
    <text evidence="1">The sequence shown here is derived from an EMBL/GenBank/DDBJ whole genome shotgun (WGS) entry which is preliminary data.</text>
</comment>
<sequence length="127" mass="14141">MHKNNYFPEGDSPVITHSPAHGALYQRETASACSRALLPVVYYWDYGYGSFGSKSEAASALKEYTEDVHVVIATGVVQVIWGVRISYKTGSSKRSWVSCDVRAERQSDGTVACHQLSRWRGRPRATK</sequence>